<dbReference type="InterPro" id="IPR002694">
    <property type="entry name" value="Znf_CHC2"/>
</dbReference>
<dbReference type="GO" id="GO:0003677">
    <property type="term" value="F:DNA binding"/>
    <property type="evidence" value="ECO:0007669"/>
    <property type="project" value="InterPro"/>
</dbReference>
<evidence type="ECO:0000313" key="4">
    <source>
        <dbReference type="Proteomes" id="UP001209318"/>
    </source>
</evidence>
<dbReference type="Proteomes" id="UP001209318">
    <property type="component" value="Unassembled WGS sequence"/>
</dbReference>
<dbReference type="CDD" id="cd04859">
    <property type="entry name" value="Prim_Pol"/>
    <property type="match status" value="1"/>
</dbReference>
<dbReference type="GO" id="GO:0008270">
    <property type="term" value="F:zinc ion binding"/>
    <property type="evidence" value="ECO:0007669"/>
    <property type="project" value="InterPro"/>
</dbReference>
<dbReference type="SUPFAM" id="SSF56747">
    <property type="entry name" value="Prim-pol domain"/>
    <property type="match status" value="1"/>
</dbReference>
<evidence type="ECO:0000313" key="3">
    <source>
        <dbReference type="EMBL" id="MCU9612744.1"/>
    </source>
</evidence>
<feature type="domain" description="DNA primase/polymerase bifunctional N-terminal" evidence="2">
    <location>
        <begin position="6"/>
        <end position="165"/>
    </location>
</feature>
<sequence length="282" mass="32439">MDKSVLAALQLFQYGLTPIPLYQKKPLIQNWSKRFMENPLTQEEILNGIYSPNGHTIRYDQRNIGIITGKVSNCIVLDIDDLSLFKKLQMMGPLPHTWKVQSNRGIHLYFNYDEQVSSMKLWGGIDVLSDYKQVVAPPSIHPSGKQYKWIISPKDTNKADLPNWLLAYLVNDKQHKIAEEKNLNITKKRIKLSDFETLLNNIDWISFYSKITSNIRGNGEWLSSKCPFHQDQHNSFSFNRKNGAWICFAGCGSGNSIILLQKLFNITFSQALQLLKGRDIYV</sequence>
<organism evidence="3 4">
    <name type="scientific">Perspicuibacillus lycopersici</name>
    <dbReference type="NCBI Taxonomy" id="1325689"/>
    <lineage>
        <taxon>Bacteria</taxon>
        <taxon>Bacillati</taxon>
        <taxon>Bacillota</taxon>
        <taxon>Bacilli</taxon>
        <taxon>Bacillales</taxon>
        <taxon>Bacillaceae</taxon>
        <taxon>Perspicuibacillus</taxon>
    </lineage>
</organism>
<protein>
    <submittedName>
        <fullName evidence="3">Bifunctional DNA primase/polymerase</fullName>
    </submittedName>
</protein>
<dbReference type="SMART" id="SM00400">
    <property type="entry name" value="ZnF_CHCC"/>
    <property type="match status" value="1"/>
</dbReference>
<dbReference type="InterPro" id="IPR036977">
    <property type="entry name" value="DNA_primase_Znf_CHC2"/>
</dbReference>
<proteinExistence type="predicted"/>
<dbReference type="Gene3D" id="3.90.580.10">
    <property type="entry name" value="Zinc finger, CHC2-type domain"/>
    <property type="match status" value="1"/>
</dbReference>
<dbReference type="SUPFAM" id="SSF57783">
    <property type="entry name" value="Zinc beta-ribbon"/>
    <property type="match status" value="1"/>
</dbReference>
<reference evidence="3" key="1">
    <citation type="submission" date="2022-10" db="EMBL/GenBank/DDBJ databases">
        <title>Description of Fervidibacillus gen. nov. in the family Fervidibacillaceae fam. nov. with two species, Fervidibacillus albus sp. nov., and Fervidibacillus halotolerans sp. nov., isolated from tidal flat sediments.</title>
        <authorList>
            <person name="Kwon K.K."/>
            <person name="Yang S.-H."/>
        </authorList>
    </citation>
    <scope>NUCLEOTIDE SEQUENCE</scope>
    <source>
        <strain evidence="3">JCM 19140</strain>
    </source>
</reference>
<dbReference type="SMART" id="SM00943">
    <property type="entry name" value="Prim-Pol"/>
    <property type="match status" value="1"/>
</dbReference>
<dbReference type="EMBL" id="JAOUSF010000001">
    <property type="protein sequence ID" value="MCU9612744.1"/>
    <property type="molecule type" value="Genomic_DNA"/>
</dbReference>
<comment type="caution">
    <text evidence="3">The sequence shown here is derived from an EMBL/GenBank/DDBJ whole genome shotgun (WGS) entry which is preliminary data.</text>
</comment>
<dbReference type="GO" id="GO:0003899">
    <property type="term" value="F:DNA-directed RNA polymerase activity"/>
    <property type="evidence" value="ECO:0007669"/>
    <property type="project" value="InterPro"/>
</dbReference>
<feature type="domain" description="Zinc finger CHC2-type" evidence="1">
    <location>
        <begin position="222"/>
        <end position="276"/>
    </location>
</feature>
<dbReference type="AlphaFoldDB" id="A0AAE3LPW3"/>
<name>A0AAE3LPW3_9BACI</name>
<dbReference type="Pfam" id="PF01807">
    <property type="entry name" value="Zn_ribbon_DnaG"/>
    <property type="match status" value="1"/>
</dbReference>
<accession>A0AAE3LPW3</accession>
<dbReference type="InterPro" id="IPR015330">
    <property type="entry name" value="DNA_primase/pol_bifunc_N"/>
</dbReference>
<evidence type="ECO:0000259" key="2">
    <source>
        <dbReference type="SMART" id="SM00943"/>
    </source>
</evidence>
<keyword evidence="4" id="KW-1185">Reference proteome</keyword>
<gene>
    <name evidence="3" type="ORF">OEV98_04085</name>
</gene>
<dbReference type="GO" id="GO:0006260">
    <property type="term" value="P:DNA replication"/>
    <property type="evidence" value="ECO:0007669"/>
    <property type="project" value="InterPro"/>
</dbReference>
<evidence type="ECO:0000259" key="1">
    <source>
        <dbReference type="SMART" id="SM00400"/>
    </source>
</evidence>
<dbReference type="Pfam" id="PF09250">
    <property type="entry name" value="Prim-Pol"/>
    <property type="match status" value="1"/>
</dbReference>
<dbReference type="RefSeq" id="WP_263071924.1">
    <property type="nucleotide sequence ID" value="NZ_JAOUSF010000001.1"/>
</dbReference>